<gene>
    <name evidence="7 8" type="primary">murI</name>
    <name evidence="8" type="ORF">RQP52_14770</name>
</gene>
<evidence type="ECO:0000256" key="2">
    <source>
        <dbReference type="ARBA" id="ARBA00013090"/>
    </source>
</evidence>
<comment type="caution">
    <text evidence="8">The sequence shown here is derived from an EMBL/GenBank/DDBJ whole genome shotgun (WGS) entry which is preliminary data.</text>
</comment>
<proteinExistence type="inferred from homology"/>
<comment type="pathway">
    <text evidence="7">Cell wall biogenesis; peptidoglycan biosynthesis.</text>
</comment>
<evidence type="ECO:0000256" key="7">
    <source>
        <dbReference type="HAMAP-Rule" id="MF_00258"/>
    </source>
</evidence>
<dbReference type="EMBL" id="JAWCUD010000004">
    <property type="protein sequence ID" value="MDU0202365.1"/>
    <property type="molecule type" value="Genomic_DNA"/>
</dbReference>
<evidence type="ECO:0000256" key="3">
    <source>
        <dbReference type="ARBA" id="ARBA00022960"/>
    </source>
</evidence>
<comment type="similarity">
    <text evidence="7">Belongs to the aspartate/glutamate racemases family.</text>
</comment>
<dbReference type="InterPro" id="IPR018187">
    <property type="entry name" value="Asp/Glu_racemase_AS_1"/>
</dbReference>
<dbReference type="NCBIfam" id="TIGR00067">
    <property type="entry name" value="glut_race"/>
    <property type="match status" value="1"/>
</dbReference>
<feature type="active site" description="Proton donor/acceptor" evidence="7">
    <location>
        <position position="70"/>
    </location>
</feature>
<reference evidence="8 9" key="1">
    <citation type="submission" date="2023-10" db="EMBL/GenBank/DDBJ databases">
        <title>Paenibacillus strain PFR10 Genome sequencing and assembly.</title>
        <authorList>
            <person name="Kim I."/>
        </authorList>
    </citation>
    <scope>NUCLEOTIDE SEQUENCE [LARGE SCALE GENOMIC DNA]</scope>
    <source>
        <strain evidence="8 9">PFR10</strain>
    </source>
</reference>
<accession>A0ABU3RDJ1</accession>
<feature type="binding site" evidence="7">
    <location>
        <begin position="183"/>
        <end position="184"/>
    </location>
    <ligand>
        <name>substrate</name>
    </ligand>
</feature>
<dbReference type="PANTHER" id="PTHR21198:SF3">
    <property type="entry name" value="GLUTAMATE RACEMASE"/>
    <property type="match status" value="1"/>
</dbReference>
<sequence>MRIAFFDSGIGGISVLHEAMKQLPHEDFLYFADTLHVPYGTKPKDEVLSFVKQAVETISKEEVCALVIACNTATSIAIAELRNIYDMPIIGMEPAVKPALAMNRSSGKRVLVLATPLTLKESKYRELVSRIDDMHMVDSLPMPELVQFCEQLNVDSQQIIDYFHTQFASFDLSLYGTVVLGCTHFPFFRSVLKKVLPDHIQIVDGSAGTVNRLTQLLSDRDQLLGKGHSDLKWMCSDDNPMYLEKMRKALQLFEVVGV</sequence>
<keyword evidence="6 7" id="KW-0961">Cell wall biogenesis/degradation</keyword>
<evidence type="ECO:0000256" key="6">
    <source>
        <dbReference type="ARBA" id="ARBA00023316"/>
    </source>
</evidence>
<evidence type="ECO:0000256" key="5">
    <source>
        <dbReference type="ARBA" id="ARBA00023235"/>
    </source>
</evidence>
<protein>
    <recommendedName>
        <fullName evidence="2 7">Glutamate racemase</fullName>
        <ecNumber evidence="2 7">5.1.1.3</ecNumber>
    </recommendedName>
</protein>
<evidence type="ECO:0000256" key="4">
    <source>
        <dbReference type="ARBA" id="ARBA00022984"/>
    </source>
</evidence>
<evidence type="ECO:0000256" key="1">
    <source>
        <dbReference type="ARBA" id="ARBA00001602"/>
    </source>
</evidence>
<feature type="active site" description="Proton donor/acceptor" evidence="7">
    <location>
        <position position="182"/>
    </location>
</feature>
<name>A0ABU3RDJ1_9BACL</name>
<dbReference type="RefSeq" id="WP_315952458.1">
    <property type="nucleotide sequence ID" value="NZ_JAWCUD010000004.1"/>
</dbReference>
<feature type="binding site" evidence="7">
    <location>
        <begin position="39"/>
        <end position="40"/>
    </location>
    <ligand>
        <name>substrate</name>
    </ligand>
</feature>
<dbReference type="Pfam" id="PF01177">
    <property type="entry name" value="Asp_Glu_race"/>
    <property type="match status" value="1"/>
</dbReference>
<dbReference type="SUPFAM" id="SSF53681">
    <property type="entry name" value="Aspartate/glutamate racemase"/>
    <property type="match status" value="2"/>
</dbReference>
<dbReference type="PROSITE" id="PS00923">
    <property type="entry name" value="ASP_GLU_RACEMASE_1"/>
    <property type="match status" value="1"/>
</dbReference>
<dbReference type="InterPro" id="IPR004391">
    <property type="entry name" value="Glu_race"/>
</dbReference>
<dbReference type="PANTHER" id="PTHR21198">
    <property type="entry name" value="GLUTAMATE RACEMASE"/>
    <property type="match status" value="1"/>
</dbReference>
<keyword evidence="5 7" id="KW-0413">Isomerase</keyword>
<evidence type="ECO:0000313" key="9">
    <source>
        <dbReference type="Proteomes" id="UP001260980"/>
    </source>
</evidence>
<organism evidence="8 9">
    <name type="scientific">Paenibacillus violae</name>
    <dbReference type="NCBI Taxonomy" id="3077234"/>
    <lineage>
        <taxon>Bacteria</taxon>
        <taxon>Bacillati</taxon>
        <taxon>Bacillota</taxon>
        <taxon>Bacilli</taxon>
        <taxon>Bacillales</taxon>
        <taxon>Paenibacillaceae</taxon>
        <taxon>Paenibacillus</taxon>
    </lineage>
</organism>
<dbReference type="Proteomes" id="UP001260980">
    <property type="component" value="Unassembled WGS sequence"/>
</dbReference>
<comment type="function">
    <text evidence="7">Provides the (R)-glutamate required for cell wall biosynthesis.</text>
</comment>
<keyword evidence="3 7" id="KW-0133">Cell shape</keyword>
<keyword evidence="9" id="KW-1185">Reference proteome</keyword>
<dbReference type="Gene3D" id="3.40.50.1860">
    <property type="match status" value="2"/>
</dbReference>
<dbReference type="InterPro" id="IPR015942">
    <property type="entry name" value="Asp/Glu/hydantoin_racemase"/>
</dbReference>
<evidence type="ECO:0000313" key="8">
    <source>
        <dbReference type="EMBL" id="MDU0202365.1"/>
    </source>
</evidence>
<dbReference type="HAMAP" id="MF_00258">
    <property type="entry name" value="Glu_racemase"/>
    <property type="match status" value="1"/>
</dbReference>
<comment type="catalytic activity">
    <reaction evidence="1 7">
        <text>L-glutamate = D-glutamate</text>
        <dbReference type="Rhea" id="RHEA:12813"/>
        <dbReference type="ChEBI" id="CHEBI:29985"/>
        <dbReference type="ChEBI" id="CHEBI:29986"/>
        <dbReference type="EC" id="5.1.1.3"/>
    </reaction>
</comment>
<dbReference type="GO" id="GO:0008881">
    <property type="term" value="F:glutamate racemase activity"/>
    <property type="evidence" value="ECO:0007669"/>
    <property type="project" value="UniProtKB-EC"/>
</dbReference>
<feature type="binding site" evidence="7">
    <location>
        <begin position="71"/>
        <end position="72"/>
    </location>
    <ligand>
        <name>substrate</name>
    </ligand>
</feature>
<dbReference type="InterPro" id="IPR001920">
    <property type="entry name" value="Asp/Glu_race"/>
</dbReference>
<dbReference type="EC" id="5.1.1.3" evidence="2 7"/>
<feature type="binding site" evidence="7">
    <location>
        <begin position="7"/>
        <end position="8"/>
    </location>
    <ligand>
        <name>substrate</name>
    </ligand>
</feature>
<keyword evidence="4 7" id="KW-0573">Peptidoglycan synthesis</keyword>